<dbReference type="GO" id="GO:0006433">
    <property type="term" value="P:prolyl-tRNA aminoacylation"/>
    <property type="evidence" value="ECO:0007669"/>
    <property type="project" value="UniProtKB-UniRule"/>
</dbReference>
<evidence type="ECO:0000313" key="12">
    <source>
        <dbReference type="EMBL" id="KNY30118.1"/>
    </source>
</evidence>
<dbReference type="PRINTS" id="PR01046">
    <property type="entry name" value="TRNASYNTHPRO"/>
</dbReference>
<dbReference type="eggNOG" id="COG0442">
    <property type="taxonomic scope" value="Bacteria"/>
</dbReference>
<comment type="catalytic activity">
    <reaction evidence="9 10">
        <text>tRNA(Pro) + L-proline + ATP = L-prolyl-tRNA(Pro) + AMP + diphosphate</text>
        <dbReference type="Rhea" id="RHEA:14305"/>
        <dbReference type="Rhea" id="RHEA-COMP:9700"/>
        <dbReference type="Rhea" id="RHEA-COMP:9702"/>
        <dbReference type="ChEBI" id="CHEBI:30616"/>
        <dbReference type="ChEBI" id="CHEBI:33019"/>
        <dbReference type="ChEBI" id="CHEBI:60039"/>
        <dbReference type="ChEBI" id="CHEBI:78442"/>
        <dbReference type="ChEBI" id="CHEBI:78532"/>
        <dbReference type="ChEBI" id="CHEBI:456215"/>
        <dbReference type="EC" id="6.1.1.15"/>
    </reaction>
</comment>
<dbReference type="RefSeq" id="WP_036945210.1">
    <property type="nucleotide sequence ID" value="NZ_JQKC01000045.1"/>
</dbReference>
<dbReference type="GO" id="GO:0005524">
    <property type="term" value="F:ATP binding"/>
    <property type="evidence" value="ECO:0007669"/>
    <property type="project" value="UniProtKB-UniRule"/>
</dbReference>
<dbReference type="InterPro" id="IPR006195">
    <property type="entry name" value="aa-tRNA-synth_II"/>
</dbReference>
<comment type="function">
    <text evidence="10">Catalyzes the attachment of proline to tRNA(Pro) in a two-step reaction: proline is first activated by ATP to form Pro-AMP and then transferred to the acceptor end of tRNA(Pro). As ProRS can inadvertently accommodate and process non-cognate amino acids such as alanine and cysteine, to avoid such errors it has two additional distinct editing activities against alanine. One activity is designated as 'pretransfer' editing and involves the tRNA(Pro)-independent hydrolysis of activated Ala-AMP. The other activity is designated 'posttransfer' editing and involves deacylation of mischarged Ala-tRNA(Pro). The misacylated Cys-tRNA(Pro) is not edited by ProRS.</text>
</comment>
<evidence type="ECO:0000256" key="4">
    <source>
        <dbReference type="ARBA" id="ARBA00022598"/>
    </source>
</evidence>
<dbReference type="PROSITE" id="PS50862">
    <property type="entry name" value="AA_TRNA_LIGASE_II"/>
    <property type="match status" value="1"/>
</dbReference>
<gene>
    <name evidence="10" type="primary">proS</name>
    <name evidence="12" type="ORF">Bccel_5395</name>
</gene>
<reference evidence="13" key="1">
    <citation type="submission" date="2015-07" db="EMBL/GenBank/DDBJ databases">
        <title>Near-Complete Genome Sequence of the Cellulolytic Bacterium Bacteroides (Pseudobacteroides) cellulosolvens ATCC 35603.</title>
        <authorList>
            <person name="Dassa B."/>
            <person name="Utturkar S.M."/>
            <person name="Klingeman D.M."/>
            <person name="Hurt R.A."/>
            <person name="Keller M."/>
            <person name="Xu J."/>
            <person name="Reddy Y.H.K."/>
            <person name="Borovok I."/>
            <person name="Grinberg I.R."/>
            <person name="Lamed R."/>
            <person name="Zhivin O."/>
            <person name="Bayer E.A."/>
            <person name="Brown S.D."/>
        </authorList>
    </citation>
    <scope>NUCLEOTIDE SEQUENCE [LARGE SCALE GENOMIC DNA]</scope>
    <source>
        <strain evidence="13">DSM 2933</strain>
    </source>
</reference>
<dbReference type="Pfam" id="PF00587">
    <property type="entry name" value="tRNA-synt_2b"/>
    <property type="match status" value="1"/>
</dbReference>
<dbReference type="Proteomes" id="UP000036923">
    <property type="component" value="Unassembled WGS sequence"/>
</dbReference>
<dbReference type="GO" id="GO:0016740">
    <property type="term" value="F:transferase activity"/>
    <property type="evidence" value="ECO:0007669"/>
    <property type="project" value="UniProtKB-ARBA"/>
</dbReference>
<evidence type="ECO:0000256" key="8">
    <source>
        <dbReference type="ARBA" id="ARBA00023146"/>
    </source>
</evidence>
<evidence type="ECO:0000256" key="9">
    <source>
        <dbReference type="ARBA" id="ARBA00047671"/>
    </source>
</evidence>
<dbReference type="InterPro" id="IPR050062">
    <property type="entry name" value="Pro-tRNA_synthetase"/>
</dbReference>
<keyword evidence="4 10" id="KW-0436">Ligase</keyword>
<protein>
    <recommendedName>
        <fullName evidence="10">Proline--tRNA ligase</fullName>
        <ecNumber evidence="10">6.1.1.15</ecNumber>
    </recommendedName>
    <alternativeName>
        <fullName evidence="10">Prolyl-tRNA synthetase</fullName>
        <shortName evidence="10">ProRS</shortName>
    </alternativeName>
</protein>
<organism evidence="12 13">
    <name type="scientific">Pseudobacteroides cellulosolvens ATCC 35603 = DSM 2933</name>
    <dbReference type="NCBI Taxonomy" id="398512"/>
    <lineage>
        <taxon>Bacteria</taxon>
        <taxon>Bacillati</taxon>
        <taxon>Bacillota</taxon>
        <taxon>Clostridia</taxon>
        <taxon>Eubacteriales</taxon>
        <taxon>Oscillospiraceae</taxon>
        <taxon>Pseudobacteroides</taxon>
    </lineage>
</organism>
<comment type="subcellular location">
    <subcellularLocation>
        <location evidence="1 10">Cytoplasm</location>
    </subcellularLocation>
</comment>
<dbReference type="GO" id="GO:0140096">
    <property type="term" value="F:catalytic activity, acting on a protein"/>
    <property type="evidence" value="ECO:0007669"/>
    <property type="project" value="UniProtKB-ARBA"/>
</dbReference>
<dbReference type="InterPro" id="IPR002314">
    <property type="entry name" value="aa-tRNA-synt_IIb"/>
</dbReference>
<evidence type="ECO:0000259" key="11">
    <source>
        <dbReference type="PROSITE" id="PS50862"/>
    </source>
</evidence>
<proteinExistence type="inferred from homology"/>
<dbReference type="EC" id="6.1.1.15" evidence="10"/>
<dbReference type="NCBIfam" id="TIGR00409">
    <property type="entry name" value="proS_fam_II"/>
    <property type="match status" value="1"/>
</dbReference>
<dbReference type="InterPro" id="IPR044140">
    <property type="entry name" value="ProRS_anticodon_short"/>
</dbReference>
<dbReference type="SUPFAM" id="SSF55826">
    <property type="entry name" value="YbaK/ProRS associated domain"/>
    <property type="match status" value="1"/>
</dbReference>
<keyword evidence="7 10" id="KW-0648">Protein biosynthesis</keyword>
<evidence type="ECO:0000256" key="7">
    <source>
        <dbReference type="ARBA" id="ARBA00022917"/>
    </source>
</evidence>
<dbReference type="Pfam" id="PF04073">
    <property type="entry name" value="tRNA_edit"/>
    <property type="match status" value="1"/>
</dbReference>
<dbReference type="InterPro" id="IPR004500">
    <property type="entry name" value="Pro-tRNA-synth_IIa_bac-type"/>
</dbReference>
<dbReference type="PANTHER" id="PTHR42753:SF2">
    <property type="entry name" value="PROLINE--TRNA LIGASE"/>
    <property type="match status" value="1"/>
</dbReference>
<dbReference type="PATRIC" id="fig|398512.5.peg.5660"/>
<dbReference type="InterPro" id="IPR007214">
    <property type="entry name" value="YbaK/aa-tRNA-synth-assoc-dom"/>
</dbReference>
<dbReference type="Gene3D" id="3.30.930.10">
    <property type="entry name" value="Bira Bifunctional Protein, Domain 2"/>
    <property type="match status" value="2"/>
</dbReference>
<dbReference type="OrthoDB" id="9809052at2"/>
<evidence type="ECO:0000256" key="10">
    <source>
        <dbReference type="HAMAP-Rule" id="MF_01569"/>
    </source>
</evidence>
<evidence type="ECO:0000256" key="3">
    <source>
        <dbReference type="ARBA" id="ARBA00022490"/>
    </source>
</evidence>
<dbReference type="NCBIfam" id="NF006625">
    <property type="entry name" value="PRK09194.1"/>
    <property type="match status" value="1"/>
</dbReference>
<dbReference type="Gene3D" id="3.40.50.800">
    <property type="entry name" value="Anticodon-binding domain"/>
    <property type="match status" value="1"/>
</dbReference>
<dbReference type="CDD" id="cd04334">
    <property type="entry name" value="ProRS-INS"/>
    <property type="match status" value="1"/>
</dbReference>
<dbReference type="InterPro" id="IPR045864">
    <property type="entry name" value="aa-tRNA-synth_II/BPL/LPL"/>
</dbReference>
<evidence type="ECO:0000313" key="13">
    <source>
        <dbReference type="Proteomes" id="UP000036923"/>
    </source>
</evidence>
<comment type="domain">
    <text evidence="10">Consists of three domains: the N-terminal catalytic domain, the editing domain and the C-terminal anticodon-binding domain.</text>
</comment>
<dbReference type="Pfam" id="PF03129">
    <property type="entry name" value="HGTP_anticodon"/>
    <property type="match status" value="1"/>
</dbReference>
<comment type="similarity">
    <text evidence="10">Belongs to the class-II aminoacyl-tRNA synthetase family. ProS type 1 subfamily.</text>
</comment>
<dbReference type="InterPro" id="IPR004154">
    <property type="entry name" value="Anticodon-bd"/>
</dbReference>
<evidence type="ECO:0000256" key="6">
    <source>
        <dbReference type="ARBA" id="ARBA00022840"/>
    </source>
</evidence>
<dbReference type="CDD" id="cd00861">
    <property type="entry name" value="ProRS_anticodon_short"/>
    <property type="match status" value="1"/>
</dbReference>
<dbReference type="GO" id="GO:0002161">
    <property type="term" value="F:aminoacyl-tRNA deacylase activity"/>
    <property type="evidence" value="ECO:0007669"/>
    <property type="project" value="InterPro"/>
</dbReference>
<dbReference type="EMBL" id="LGTC01000001">
    <property type="protein sequence ID" value="KNY30118.1"/>
    <property type="molecule type" value="Genomic_DNA"/>
</dbReference>
<dbReference type="InterPro" id="IPR023717">
    <property type="entry name" value="Pro-tRNA-Synthase_IIa_type1"/>
</dbReference>
<dbReference type="SUPFAM" id="SSF55681">
    <property type="entry name" value="Class II aaRS and biotin synthetases"/>
    <property type="match status" value="1"/>
</dbReference>
<dbReference type="GO" id="GO:0005829">
    <property type="term" value="C:cytosol"/>
    <property type="evidence" value="ECO:0007669"/>
    <property type="project" value="TreeGrafter"/>
</dbReference>
<dbReference type="PANTHER" id="PTHR42753">
    <property type="entry name" value="MITOCHONDRIAL RIBOSOME PROTEIN L39/PROLYL-TRNA LIGASE FAMILY MEMBER"/>
    <property type="match status" value="1"/>
</dbReference>
<keyword evidence="6 10" id="KW-0067">ATP-binding</keyword>
<evidence type="ECO:0000256" key="2">
    <source>
        <dbReference type="ARBA" id="ARBA00011738"/>
    </source>
</evidence>
<sequence length="576" mass="65107">MRASQLLGERYKEKPAEANLISHMLLLKGGYIRQVSNGIYSLLPPAKRVVAKIERIIREEMDSIDGQEVQMPVVMPRELWEESGRYKSIGSELVRFRDRNEHDMLLGMTHEEAAVHLSRNEAVTYNKYPFMIYQFQTKFRDEPRARGGLIRVREFTMKDAYSFHTSQKDLENYYEKCLAAYNRIFKRVGVPEVIAVGSDTGMMGGSVAHEFMLLCDAGEDTIAICNNCDYKANLEVAQARSKHKDYEEGKLEEEKLEEVYTPDIKSIDNLVSFFGLSAKNFIKAAVFAVQNSNKPLIVFIRGDLEVNEAKLKKVVYANVFPLTDYTDISLHFGFIGPLGLDTSKVDILFDKSLEGEENLVCGANKVGYHLKGFSMKRDLIPEKFYDVAKINHGDECCVCNSGTIELSRGIEVGNIFQLGTKYTMSMNMTYTDVDGERKHPIMGCYGIGVGRLMASVLEVRHDDYGPIWPISIAPWHVHICILNGHKGNVKEVAFALYEKLKELKCEVIIDDRDVNAGVQFADADLLGIPVRVIVSPKNLDNNKIEISTRDKTIKKLVEKEDAVKEILDVVNDLLKA</sequence>
<keyword evidence="8 10" id="KW-0030">Aminoacyl-tRNA synthetase</keyword>
<dbReference type="STRING" id="398512.Bccel_5395"/>
<dbReference type="AlphaFoldDB" id="A0A0L6JW98"/>
<dbReference type="InterPro" id="IPR036754">
    <property type="entry name" value="YbaK/aa-tRNA-synt-asso_dom_sf"/>
</dbReference>
<accession>A0A0L6JW98</accession>
<dbReference type="GO" id="GO:0004827">
    <property type="term" value="F:proline-tRNA ligase activity"/>
    <property type="evidence" value="ECO:0007669"/>
    <property type="project" value="UniProtKB-UniRule"/>
</dbReference>
<dbReference type="InterPro" id="IPR002316">
    <property type="entry name" value="Pro-tRNA-ligase_IIa"/>
</dbReference>
<dbReference type="HAMAP" id="MF_01569">
    <property type="entry name" value="Pro_tRNA_synth_type1"/>
    <property type="match status" value="1"/>
</dbReference>
<evidence type="ECO:0000256" key="5">
    <source>
        <dbReference type="ARBA" id="ARBA00022741"/>
    </source>
</evidence>
<keyword evidence="5 10" id="KW-0547">Nucleotide-binding</keyword>
<keyword evidence="3 10" id="KW-0963">Cytoplasm</keyword>
<feature type="domain" description="Aminoacyl-transfer RNA synthetases class-II family profile" evidence="11">
    <location>
        <begin position="33"/>
        <end position="469"/>
    </location>
</feature>
<comment type="caution">
    <text evidence="12">The sequence shown here is derived from an EMBL/GenBank/DDBJ whole genome shotgun (WGS) entry which is preliminary data.</text>
</comment>
<evidence type="ECO:0000256" key="1">
    <source>
        <dbReference type="ARBA" id="ARBA00004496"/>
    </source>
</evidence>
<keyword evidence="13" id="KW-1185">Reference proteome</keyword>
<dbReference type="InterPro" id="IPR036621">
    <property type="entry name" value="Anticodon-bd_dom_sf"/>
</dbReference>
<dbReference type="SUPFAM" id="SSF52954">
    <property type="entry name" value="Class II aaRS ABD-related"/>
    <property type="match status" value="1"/>
</dbReference>
<comment type="subunit">
    <text evidence="2 10">Homodimer.</text>
</comment>
<name>A0A0L6JW98_9FIRM</name>